<dbReference type="PANTHER" id="PTHR46300:SF11">
    <property type="entry name" value="OXIDOREDUCTASE, PUTATIVE-RELATED"/>
    <property type="match status" value="1"/>
</dbReference>
<protein>
    <recommendedName>
        <fullName evidence="9">CYP5206 protein</fullName>
    </recommendedName>
</protein>
<feature type="binding site" description="axial binding residue" evidence="4">
    <location>
        <position position="458"/>
    </location>
    <ligand>
        <name>heme</name>
        <dbReference type="ChEBI" id="CHEBI:30413"/>
    </ligand>
    <ligandPart>
        <name>Fe</name>
        <dbReference type="ChEBI" id="CHEBI:18248"/>
    </ligandPart>
</feature>
<evidence type="ECO:0000256" key="1">
    <source>
        <dbReference type="ARBA" id="ARBA00022723"/>
    </source>
</evidence>
<dbReference type="Pfam" id="PF00067">
    <property type="entry name" value="p450"/>
    <property type="match status" value="1"/>
</dbReference>
<dbReference type="GO" id="GO:0020037">
    <property type="term" value="F:heme binding"/>
    <property type="evidence" value="ECO:0007669"/>
    <property type="project" value="InterPro"/>
</dbReference>
<evidence type="ECO:0000256" key="2">
    <source>
        <dbReference type="ARBA" id="ARBA00023002"/>
    </source>
</evidence>
<dbReference type="EMBL" id="JAEPRD010000149">
    <property type="protein sequence ID" value="KAG2196313.1"/>
    <property type="molecule type" value="Genomic_DNA"/>
</dbReference>
<keyword evidence="8" id="KW-1185">Reference proteome</keyword>
<dbReference type="GO" id="GO:0005506">
    <property type="term" value="F:iron ion binding"/>
    <property type="evidence" value="ECO:0007669"/>
    <property type="project" value="InterPro"/>
</dbReference>
<dbReference type="SUPFAM" id="SSF48264">
    <property type="entry name" value="Cytochrome P450"/>
    <property type="match status" value="1"/>
</dbReference>
<evidence type="ECO:0008006" key="9">
    <source>
        <dbReference type="Google" id="ProtNLM"/>
    </source>
</evidence>
<comment type="cofactor">
    <cofactor evidence="4">
        <name>heme</name>
        <dbReference type="ChEBI" id="CHEBI:30413"/>
    </cofactor>
</comment>
<keyword evidence="1 4" id="KW-0479">Metal-binding</keyword>
<evidence type="ECO:0000256" key="3">
    <source>
        <dbReference type="ARBA" id="ARBA00023004"/>
    </source>
</evidence>
<keyword evidence="5" id="KW-0503">Monooxygenase</keyword>
<keyword evidence="4 5" id="KW-0349">Heme</keyword>
<dbReference type="GO" id="GO:0016705">
    <property type="term" value="F:oxidoreductase activity, acting on paired donors, with incorporation or reduction of molecular oxygen"/>
    <property type="evidence" value="ECO:0007669"/>
    <property type="project" value="InterPro"/>
</dbReference>
<evidence type="ECO:0000313" key="7">
    <source>
        <dbReference type="EMBL" id="KAG2196313.1"/>
    </source>
</evidence>
<dbReference type="OrthoDB" id="3934656at2759"/>
<proteinExistence type="inferred from homology"/>
<keyword evidence="3 4" id="KW-0408">Iron</keyword>
<evidence type="ECO:0000313" key="8">
    <source>
        <dbReference type="Proteomes" id="UP000603453"/>
    </source>
</evidence>
<accession>A0A8H7UY29</accession>
<dbReference type="PRINTS" id="PR00385">
    <property type="entry name" value="P450"/>
</dbReference>
<evidence type="ECO:0000256" key="5">
    <source>
        <dbReference type="RuleBase" id="RU000461"/>
    </source>
</evidence>
<comment type="similarity">
    <text evidence="5">Belongs to the cytochrome P450 family.</text>
</comment>
<name>A0A8H7UY29_9FUNG</name>
<dbReference type="PANTHER" id="PTHR46300">
    <property type="entry name" value="P450, PUTATIVE (EUROFUNG)-RELATED-RELATED"/>
    <property type="match status" value="1"/>
</dbReference>
<dbReference type="PRINTS" id="PR00463">
    <property type="entry name" value="EP450I"/>
</dbReference>
<sequence>MDQAIKFIETFSLPKFERKEIVPIVSIAAATSILFASYRLIKSNKKKGTKEIPVPGSAYPYVGHMLSMGELPGRKVSEWINELGPIIKLRMGVQTWIMIGDPALAHKIFVSNGAESSFRPHSVYSHDHYSLNGKGVVFSQPDAEWKEGRAAMLSVLGPKHIEKYMDSIIEESENLVTRFIETTEKEGATDPFKHLELNSLNVVFSATFGRKFDSVHDKEFINLSTMIETSMKFAGLENDLANFLPVVSVIDYFAGTQAKQKSFIKNRRNPVYRKLIEEARASTSPNVIKSLKENGFNLSEDDTLVFTSDLMAAGTDTVSVTLAWNIAIMCNHPEVQIAASAELDSFIKKNGRLPLFNERTELPYCVSVMKECMRYRPTTPFGVPHTTQKDLEIDGYIIPKGATIISNMDSMHKSNVYSEPEKFIPERFMTNLKTMQAAANGRFEERDHYNFGWGRRICPAIYLAEIEIFQAFTQLFSRCFVEPTDAGMPDIVGAENAGLTILPIPYKVKFIKRSDALI</sequence>
<keyword evidence="2 5" id="KW-0560">Oxidoreductase</keyword>
<evidence type="ECO:0000256" key="4">
    <source>
        <dbReference type="PIRSR" id="PIRSR602401-1"/>
    </source>
</evidence>
<dbReference type="GO" id="GO:0004497">
    <property type="term" value="F:monooxygenase activity"/>
    <property type="evidence" value="ECO:0007669"/>
    <property type="project" value="UniProtKB-KW"/>
</dbReference>
<keyword evidence="6" id="KW-1133">Transmembrane helix</keyword>
<dbReference type="InterPro" id="IPR036396">
    <property type="entry name" value="Cyt_P450_sf"/>
</dbReference>
<dbReference type="AlphaFoldDB" id="A0A8H7UY29"/>
<dbReference type="Gene3D" id="1.10.630.10">
    <property type="entry name" value="Cytochrome P450"/>
    <property type="match status" value="1"/>
</dbReference>
<comment type="caution">
    <text evidence="7">The sequence shown here is derived from an EMBL/GenBank/DDBJ whole genome shotgun (WGS) entry which is preliminary data.</text>
</comment>
<reference evidence="7" key="1">
    <citation type="submission" date="2020-12" db="EMBL/GenBank/DDBJ databases">
        <title>Metabolic potential, ecology and presence of endohyphal bacteria is reflected in genomic diversity of Mucoromycotina.</title>
        <authorList>
            <person name="Muszewska A."/>
            <person name="Okrasinska A."/>
            <person name="Steczkiewicz K."/>
            <person name="Drgas O."/>
            <person name="Orlowska M."/>
            <person name="Perlinska-Lenart U."/>
            <person name="Aleksandrzak-Piekarczyk T."/>
            <person name="Szatraj K."/>
            <person name="Zielenkiewicz U."/>
            <person name="Pilsyk S."/>
            <person name="Malc E."/>
            <person name="Mieczkowski P."/>
            <person name="Kruszewska J.S."/>
            <person name="Biernat P."/>
            <person name="Pawlowska J."/>
        </authorList>
    </citation>
    <scope>NUCLEOTIDE SEQUENCE</scope>
    <source>
        <strain evidence="7">WA0000017839</strain>
    </source>
</reference>
<dbReference type="Proteomes" id="UP000603453">
    <property type="component" value="Unassembled WGS sequence"/>
</dbReference>
<dbReference type="InterPro" id="IPR001128">
    <property type="entry name" value="Cyt_P450"/>
</dbReference>
<feature type="transmembrane region" description="Helical" evidence="6">
    <location>
        <begin position="21"/>
        <end position="41"/>
    </location>
</feature>
<organism evidence="7 8">
    <name type="scientific">Mucor saturninus</name>
    <dbReference type="NCBI Taxonomy" id="64648"/>
    <lineage>
        <taxon>Eukaryota</taxon>
        <taxon>Fungi</taxon>
        <taxon>Fungi incertae sedis</taxon>
        <taxon>Mucoromycota</taxon>
        <taxon>Mucoromycotina</taxon>
        <taxon>Mucoromycetes</taxon>
        <taxon>Mucorales</taxon>
        <taxon>Mucorineae</taxon>
        <taxon>Mucoraceae</taxon>
        <taxon>Mucor</taxon>
    </lineage>
</organism>
<dbReference type="InterPro" id="IPR002401">
    <property type="entry name" value="Cyt_P450_E_grp-I"/>
</dbReference>
<dbReference type="InterPro" id="IPR050364">
    <property type="entry name" value="Cytochrome_P450_fung"/>
</dbReference>
<gene>
    <name evidence="7" type="ORF">INT47_009308</name>
</gene>
<dbReference type="InterPro" id="IPR017972">
    <property type="entry name" value="Cyt_P450_CS"/>
</dbReference>
<dbReference type="PROSITE" id="PS00086">
    <property type="entry name" value="CYTOCHROME_P450"/>
    <property type="match status" value="1"/>
</dbReference>
<keyword evidence="6" id="KW-0472">Membrane</keyword>
<evidence type="ECO:0000256" key="6">
    <source>
        <dbReference type="SAM" id="Phobius"/>
    </source>
</evidence>
<keyword evidence="6" id="KW-0812">Transmembrane</keyword>